<sequence>LRGKVDYGFGSEAKRALAEMRMVTEVAKEMGWPLEQVFGGYCHADSWKAKREERAMLLSDLARVLHACYPDVTLQAVHQLWCLTVEDQVTGLKWHELQNFYVKDGQQVVPLEVGYWESGHVPLHEAVPPETGGWGSGDAALQQAGGLDFGDVAPEHAVAVPVVGAVTTSETEVGAEAVKVTQKRKAEEEEEEVARMQKAFRRRMKEAEHNFNQVLEQKAEEIQKLQRRQLRNGCILCGEAADWTFIPCGHTMYCRHCRKKAADKDPKNSTHCGCCRLRITGGVRSILSGWD</sequence>
<keyword evidence="1" id="KW-0862">Zinc</keyword>
<dbReference type="InterPro" id="IPR001841">
    <property type="entry name" value="Znf_RING"/>
</dbReference>
<proteinExistence type="predicted"/>
<evidence type="ECO:0000313" key="5">
    <source>
        <dbReference type="Proteomes" id="UP000649617"/>
    </source>
</evidence>
<keyword evidence="1" id="KW-0863">Zinc-finger</keyword>
<evidence type="ECO:0000256" key="2">
    <source>
        <dbReference type="SAM" id="Coils"/>
    </source>
</evidence>
<evidence type="ECO:0000313" key="4">
    <source>
        <dbReference type="EMBL" id="CAE7562765.1"/>
    </source>
</evidence>
<keyword evidence="1" id="KW-0479">Metal-binding</keyword>
<dbReference type="PROSITE" id="PS50089">
    <property type="entry name" value="ZF_RING_2"/>
    <property type="match status" value="1"/>
</dbReference>
<feature type="coiled-coil region" evidence="2">
    <location>
        <begin position="179"/>
        <end position="232"/>
    </location>
</feature>
<name>A0A812UC01_SYMPI</name>
<dbReference type="EMBL" id="CAJNIZ010035936">
    <property type="protein sequence ID" value="CAE7562765.1"/>
    <property type="molecule type" value="Genomic_DNA"/>
</dbReference>
<evidence type="ECO:0000259" key="3">
    <source>
        <dbReference type="PROSITE" id="PS50089"/>
    </source>
</evidence>
<feature type="domain" description="RING-type" evidence="3">
    <location>
        <begin position="234"/>
        <end position="276"/>
    </location>
</feature>
<dbReference type="Proteomes" id="UP000649617">
    <property type="component" value="Unassembled WGS sequence"/>
</dbReference>
<dbReference type="GO" id="GO:0008270">
    <property type="term" value="F:zinc ion binding"/>
    <property type="evidence" value="ECO:0007669"/>
    <property type="project" value="UniProtKB-KW"/>
</dbReference>
<protein>
    <recommendedName>
        <fullName evidence="3">RING-type domain-containing protein</fullName>
    </recommendedName>
</protein>
<keyword evidence="5" id="KW-1185">Reference proteome</keyword>
<gene>
    <name evidence="4" type="ORF">SPIL2461_LOCUS15062</name>
</gene>
<comment type="caution">
    <text evidence="4">The sequence shown here is derived from an EMBL/GenBank/DDBJ whole genome shotgun (WGS) entry which is preliminary data.</text>
</comment>
<dbReference type="Gene3D" id="3.30.40.10">
    <property type="entry name" value="Zinc/RING finger domain, C3HC4 (zinc finger)"/>
    <property type="match status" value="1"/>
</dbReference>
<feature type="non-terminal residue" evidence="4">
    <location>
        <position position="1"/>
    </location>
</feature>
<dbReference type="Pfam" id="PF13920">
    <property type="entry name" value="zf-C3HC4_3"/>
    <property type="match status" value="1"/>
</dbReference>
<dbReference type="AlphaFoldDB" id="A0A812UC01"/>
<accession>A0A812UC01</accession>
<dbReference type="InterPro" id="IPR013083">
    <property type="entry name" value="Znf_RING/FYVE/PHD"/>
</dbReference>
<organism evidence="4 5">
    <name type="scientific">Symbiodinium pilosum</name>
    <name type="common">Dinoflagellate</name>
    <dbReference type="NCBI Taxonomy" id="2952"/>
    <lineage>
        <taxon>Eukaryota</taxon>
        <taxon>Sar</taxon>
        <taxon>Alveolata</taxon>
        <taxon>Dinophyceae</taxon>
        <taxon>Suessiales</taxon>
        <taxon>Symbiodiniaceae</taxon>
        <taxon>Symbiodinium</taxon>
    </lineage>
</organism>
<reference evidence="4" key="1">
    <citation type="submission" date="2021-02" db="EMBL/GenBank/DDBJ databases">
        <authorList>
            <person name="Dougan E. K."/>
            <person name="Rhodes N."/>
            <person name="Thang M."/>
            <person name="Chan C."/>
        </authorList>
    </citation>
    <scope>NUCLEOTIDE SEQUENCE</scope>
</reference>
<keyword evidence="2" id="KW-0175">Coiled coil</keyword>
<evidence type="ECO:0000256" key="1">
    <source>
        <dbReference type="PROSITE-ProRule" id="PRU00175"/>
    </source>
</evidence>